<dbReference type="AlphaFoldDB" id="A0ABD3UXN7"/>
<feature type="non-terminal residue" evidence="4">
    <location>
        <position position="139"/>
    </location>
</feature>
<dbReference type="Gene3D" id="4.10.60.10">
    <property type="entry name" value="Zinc finger, CCHC-type"/>
    <property type="match status" value="1"/>
</dbReference>
<dbReference type="PANTHER" id="PTHR46888">
    <property type="entry name" value="ZINC KNUCKLE DOMAINCONTAINING PROTEIN-RELATED"/>
    <property type="match status" value="1"/>
</dbReference>
<gene>
    <name evidence="4" type="ORF">ACJMK2_016836</name>
    <name evidence="5" type="ORF">ACJMK2_025851</name>
</gene>
<keyword evidence="1" id="KW-0863">Zinc-finger</keyword>
<name>A0ABD3UXN7_SINWO</name>
<dbReference type="PANTHER" id="PTHR46888:SF1">
    <property type="entry name" value="RIBONUCLEASE H"/>
    <property type="match status" value="1"/>
</dbReference>
<organism evidence="4 6">
    <name type="scientific">Sinanodonta woodiana</name>
    <name type="common">Chinese pond mussel</name>
    <name type="synonym">Anodonta woodiana</name>
    <dbReference type="NCBI Taxonomy" id="1069815"/>
    <lineage>
        <taxon>Eukaryota</taxon>
        <taxon>Metazoa</taxon>
        <taxon>Spiralia</taxon>
        <taxon>Lophotrochozoa</taxon>
        <taxon>Mollusca</taxon>
        <taxon>Bivalvia</taxon>
        <taxon>Autobranchia</taxon>
        <taxon>Heteroconchia</taxon>
        <taxon>Palaeoheterodonta</taxon>
        <taxon>Unionida</taxon>
        <taxon>Unionoidea</taxon>
        <taxon>Unionidae</taxon>
        <taxon>Unioninae</taxon>
        <taxon>Sinanodonta</taxon>
    </lineage>
</organism>
<keyword evidence="1" id="KW-0479">Metal-binding</keyword>
<keyword evidence="1" id="KW-0862">Zinc</keyword>
<sequence length="139" mass="15242">EHVLGTYRRELTVFLAEREHRTLEEIANMAERYEQAHSKSGGSGVADRPRPSESRRMGEVEPAVRNRQGNGRVGGAPTGRDAAYRPGQTSPMKPGLAGRHGPPTCFNCKRLGHLARDCPKGRQSQVNVVARKECVPEAS</sequence>
<evidence type="ECO:0000256" key="2">
    <source>
        <dbReference type="SAM" id="MobiDB-lite"/>
    </source>
</evidence>
<comment type="caution">
    <text evidence="4">The sequence shown here is derived from an EMBL/GenBank/DDBJ whole genome shotgun (WGS) entry which is preliminary data.</text>
</comment>
<dbReference type="InterPro" id="IPR036875">
    <property type="entry name" value="Znf_CCHC_sf"/>
</dbReference>
<dbReference type="EMBL" id="JBJQND010000015">
    <property type="protein sequence ID" value="KAL3853283.1"/>
    <property type="molecule type" value="Genomic_DNA"/>
</dbReference>
<dbReference type="Pfam" id="PF00098">
    <property type="entry name" value="zf-CCHC"/>
    <property type="match status" value="1"/>
</dbReference>
<evidence type="ECO:0000313" key="6">
    <source>
        <dbReference type="Proteomes" id="UP001634394"/>
    </source>
</evidence>
<evidence type="ECO:0000259" key="3">
    <source>
        <dbReference type="PROSITE" id="PS50158"/>
    </source>
</evidence>
<dbReference type="EMBL" id="JBJQND010000002">
    <property type="protein sequence ID" value="KAL3885815.1"/>
    <property type="molecule type" value="Genomic_DNA"/>
</dbReference>
<reference evidence="4 6" key="1">
    <citation type="submission" date="2024-11" db="EMBL/GenBank/DDBJ databases">
        <title>Chromosome-level genome assembly of the freshwater bivalve Anodonta woodiana.</title>
        <authorList>
            <person name="Chen X."/>
        </authorList>
    </citation>
    <scope>NUCLEOTIDE SEQUENCE [LARGE SCALE GENOMIC DNA]</scope>
    <source>
        <strain evidence="4">MN2024</strain>
        <tissue evidence="4">Gills</tissue>
    </source>
</reference>
<evidence type="ECO:0000313" key="4">
    <source>
        <dbReference type="EMBL" id="KAL3853283.1"/>
    </source>
</evidence>
<accession>A0ABD3UXN7</accession>
<dbReference type="Proteomes" id="UP001634394">
    <property type="component" value="Unassembled WGS sequence"/>
</dbReference>
<proteinExistence type="predicted"/>
<dbReference type="PROSITE" id="PS50158">
    <property type="entry name" value="ZF_CCHC"/>
    <property type="match status" value="1"/>
</dbReference>
<protein>
    <recommendedName>
        <fullName evidence="3">CCHC-type domain-containing protein</fullName>
    </recommendedName>
</protein>
<feature type="compositionally biased region" description="Basic and acidic residues" evidence="2">
    <location>
        <begin position="47"/>
        <end position="64"/>
    </location>
</feature>
<keyword evidence="6" id="KW-1185">Reference proteome</keyword>
<evidence type="ECO:0000256" key="1">
    <source>
        <dbReference type="PROSITE-ProRule" id="PRU00047"/>
    </source>
</evidence>
<dbReference type="SUPFAM" id="SSF57756">
    <property type="entry name" value="Retrovirus zinc finger-like domains"/>
    <property type="match status" value="1"/>
</dbReference>
<evidence type="ECO:0000313" key="5">
    <source>
        <dbReference type="EMBL" id="KAL3885815.1"/>
    </source>
</evidence>
<dbReference type="SMART" id="SM00343">
    <property type="entry name" value="ZnF_C2HC"/>
    <property type="match status" value="1"/>
</dbReference>
<feature type="domain" description="CCHC-type" evidence="3">
    <location>
        <begin position="105"/>
        <end position="120"/>
    </location>
</feature>
<feature type="region of interest" description="Disordered" evidence="2">
    <location>
        <begin position="32"/>
        <end position="102"/>
    </location>
</feature>
<dbReference type="GO" id="GO:0008270">
    <property type="term" value="F:zinc ion binding"/>
    <property type="evidence" value="ECO:0007669"/>
    <property type="project" value="UniProtKB-KW"/>
</dbReference>
<dbReference type="InterPro" id="IPR001878">
    <property type="entry name" value="Znf_CCHC"/>
</dbReference>
<feature type="non-terminal residue" evidence="4">
    <location>
        <position position="1"/>
    </location>
</feature>